<dbReference type="InParanoid" id="A0A0C3E3N8"/>
<dbReference type="EMBL" id="KN822041">
    <property type="protein sequence ID" value="KIM62626.1"/>
    <property type="molecule type" value="Genomic_DNA"/>
</dbReference>
<protein>
    <submittedName>
        <fullName evidence="2">Uncharacterized protein</fullName>
    </submittedName>
</protein>
<evidence type="ECO:0000256" key="1">
    <source>
        <dbReference type="SAM" id="MobiDB-lite"/>
    </source>
</evidence>
<evidence type="ECO:0000313" key="3">
    <source>
        <dbReference type="Proteomes" id="UP000053989"/>
    </source>
</evidence>
<dbReference type="STRING" id="1036808.A0A0C3E3N8"/>
<reference evidence="2 3" key="1">
    <citation type="submission" date="2014-04" db="EMBL/GenBank/DDBJ databases">
        <authorList>
            <consortium name="DOE Joint Genome Institute"/>
            <person name="Kuo A."/>
            <person name="Kohler A."/>
            <person name="Nagy L.G."/>
            <person name="Floudas D."/>
            <person name="Copeland A."/>
            <person name="Barry K.W."/>
            <person name="Cichocki N."/>
            <person name="Veneault-Fourrey C."/>
            <person name="LaButti K."/>
            <person name="Lindquist E.A."/>
            <person name="Lipzen A."/>
            <person name="Lundell T."/>
            <person name="Morin E."/>
            <person name="Murat C."/>
            <person name="Sun H."/>
            <person name="Tunlid A."/>
            <person name="Henrissat B."/>
            <person name="Grigoriev I.V."/>
            <person name="Hibbett D.S."/>
            <person name="Martin F."/>
            <person name="Nordberg H.P."/>
            <person name="Cantor M.N."/>
            <person name="Hua S.X."/>
        </authorList>
    </citation>
    <scope>NUCLEOTIDE SEQUENCE [LARGE SCALE GENOMIC DNA]</scope>
    <source>
        <strain evidence="2 3">Foug A</strain>
    </source>
</reference>
<dbReference type="AlphaFoldDB" id="A0A0C3E3N8"/>
<evidence type="ECO:0000313" key="2">
    <source>
        <dbReference type="EMBL" id="KIM62626.1"/>
    </source>
</evidence>
<name>A0A0C3E3N8_9AGAM</name>
<proteinExistence type="predicted"/>
<reference evidence="3" key="2">
    <citation type="submission" date="2015-01" db="EMBL/GenBank/DDBJ databases">
        <title>Evolutionary Origins and Diversification of the Mycorrhizal Mutualists.</title>
        <authorList>
            <consortium name="DOE Joint Genome Institute"/>
            <consortium name="Mycorrhizal Genomics Consortium"/>
            <person name="Kohler A."/>
            <person name="Kuo A."/>
            <person name="Nagy L.G."/>
            <person name="Floudas D."/>
            <person name="Copeland A."/>
            <person name="Barry K.W."/>
            <person name="Cichocki N."/>
            <person name="Veneault-Fourrey C."/>
            <person name="LaButti K."/>
            <person name="Lindquist E.A."/>
            <person name="Lipzen A."/>
            <person name="Lundell T."/>
            <person name="Morin E."/>
            <person name="Murat C."/>
            <person name="Riley R."/>
            <person name="Ohm R."/>
            <person name="Sun H."/>
            <person name="Tunlid A."/>
            <person name="Henrissat B."/>
            <person name="Grigoriev I.V."/>
            <person name="Hibbett D.S."/>
            <person name="Martin F."/>
        </authorList>
    </citation>
    <scope>NUCLEOTIDE SEQUENCE [LARGE SCALE GENOMIC DNA]</scope>
    <source>
        <strain evidence="3">Foug A</strain>
    </source>
</reference>
<dbReference type="Proteomes" id="UP000053989">
    <property type="component" value="Unassembled WGS sequence"/>
</dbReference>
<accession>A0A0C3E3N8</accession>
<dbReference type="HOGENOM" id="CLU_143657_0_0_1"/>
<keyword evidence="3" id="KW-1185">Reference proteome</keyword>
<sequence length="144" mass="15925">MATTEGTNIITASSVEDDTSSPTSCTAEEVVAKSTEIIQGRIDGLCETRNKVIWTEAVVTIWAQVRHVENVLQDLPAGFIIPTIIVAADQFVQAPEVILSTGKWPHIPDIINATDYNIRNHRWFQLEKSEKKVNKGKGKAIELL</sequence>
<organism evidence="2 3">
    <name type="scientific">Scleroderma citrinum Foug A</name>
    <dbReference type="NCBI Taxonomy" id="1036808"/>
    <lineage>
        <taxon>Eukaryota</taxon>
        <taxon>Fungi</taxon>
        <taxon>Dikarya</taxon>
        <taxon>Basidiomycota</taxon>
        <taxon>Agaricomycotina</taxon>
        <taxon>Agaricomycetes</taxon>
        <taxon>Agaricomycetidae</taxon>
        <taxon>Boletales</taxon>
        <taxon>Sclerodermatineae</taxon>
        <taxon>Sclerodermataceae</taxon>
        <taxon>Scleroderma</taxon>
    </lineage>
</organism>
<feature type="region of interest" description="Disordered" evidence="1">
    <location>
        <begin position="1"/>
        <end position="22"/>
    </location>
</feature>
<gene>
    <name evidence="2" type="ORF">SCLCIDRAFT_24915</name>
</gene>